<reference evidence="1 2" key="1">
    <citation type="submission" date="2024-05" db="EMBL/GenBank/DDBJ databases">
        <title>A draft genome resource for the thread blight pathogen Marasmius tenuissimus strain MS-2.</title>
        <authorList>
            <person name="Yulfo-Soto G.E."/>
            <person name="Baruah I.K."/>
            <person name="Amoako-Attah I."/>
            <person name="Bukari Y."/>
            <person name="Meinhardt L.W."/>
            <person name="Bailey B.A."/>
            <person name="Cohen S.P."/>
        </authorList>
    </citation>
    <scope>NUCLEOTIDE SEQUENCE [LARGE SCALE GENOMIC DNA]</scope>
    <source>
        <strain evidence="1 2">MS-2</strain>
    </source>
</reference>
<proteinExistence type="predicted"/>
<gene>
    <name evidence="1" type="ORF">AAF712_003662</name>
</gene>
<comment type="caution">
    <text evidence="1">The sequence shown here is derived from an EMBL/GenBank/DDBJ whole genome shotgun (WGS) entry which is preliminary data.</text>
</comment>
<protein>
    <submittedName>
        <fullName evidence="1">Uncharacterized protein</fullName>
    </submittedName>
</protein>
<organism evidence="1 2">
    <name type="scientific">Marasmius tenuissimus</name>
    <dbReference type="NCBI Taxonomy" id="585030"/>
    <lineage>
        <taxon>Eukaryota</taxon>
        <taxon>Fungi</taxon>
        <taxon>Dikarya</taxon>
        <taxon>Basidiomycota</taxon>
        <taxon>Agaricomycotina</taxon>
        <taxon>Agaricomycetes</taxon>
        <taxon>Agaricomycetidae</taxon>
        <taxon>Agaricales</taxon>
        <taxon>Marasmiineae</taxon>
        <taxon>Marasmiaceae</taxon>
        <taxon>Marasmius</taxon>
    </lineage>
</organism>
<name>A0ABR3A9T9_9AGAR</name>
<evidence type="ECO:0000313" key="2">
    <source>
        <dbReference type="Proteomes" id="UP001437256"/>
    </source>
</evidence>
<accession>A0ABR3A9T9</accession>
<keyword evidence="2" id="KW-1185">Reference proteome</keyword>
<evidence type="ECO:0000313" key="1">
    <source>
        <dbReference type="EMBL" id="KAL0069297.1"/>
    </source>
</evidence>
<sequence length="224" mass="24948">MQITPSKHSPRLNDATQPHLNIATLSLTVTGDHEHPFPACPSTPSIFPQLTHLFPDLDISKRASGKFVQTFLSMTSRSLQYLFLGWASFQPIAVHDLGKFYLDLSHFTNLRALPMSFCERQENTPEVAGTVSSCQNLPALRSVVLLRPPGGSSRADHISWGDLDLKFSDSAEGYFPSLKEVVVRPPMMSFFPTCLAKGLIRPAEIKFSLKTRWLSSRAVAYEDI</sequence>
<dbReference type="Proteomes" id="UP001437256">
    <property type="component" value="Unassembled WGS sequence"/>
</dbReference>
<dbReference type="EMBL" id="JBBXMP010000013">
    <property type="protein sequence ID" value="KAL0069297.1"/>
    <property type="molecule type" value="Genomic_DNA"/>
</dbReference>